<dbReference type="EMBL" id="CP012541">
    <property type="protein sequence ID" value="ALF48047.1"/>
    <property type="molecule type" value="Genomic_DNA"/>
</dbReference>
<evidence type="ECO:0000313" key="9">
    <source>
        <dbReference type="Proteomes" id="UP000066049"/>
    </source>
</evidence>
<keyword evidence="5 7" id="KW-0949">S-adenosyl-L-methionine</keyword>
<feature type="binding site" evidence="7">
    <location>
        <position position="206"/>
    </location>
    <ligand>
        <name>substrate</name>
    </ligand>
</feature>
<dbReference type="Pfam" id="PF02390">
    <property type="entry name" value="Methyltransf_4"/>
    <property type="match status" value="1"/>
</dbReference>
<dbReference type="CDD" id="cd02440">
    <property type="entry name" value="AdoMet_MTases"/>
    <property type="match status" value="1"/>
</dbReference>
<keyword evidence="3 7" id="KW-0489">Methyltransferase</keyword>
<feature type="binding site" evidence="7">
    <location>
        <position position="180"/>
    </location>
    <ligand>
        <name>S-adenosyl-L-methionine</name>
        <dbReference type="ChEBI" id="CHEBI:59789"/>
    </ligand>
</feature>
<dbReference type="InterPro" id="IPR003358">
    <property type="entry name" value="tRNA_(Gua-N-7)_MeTrfase_Trmb"/>
</dbReference>
<dbReference type="RefSeq" id="WP_054196987.1">
    <property type="nucleotide sequence ID" value="NZ_CABMKQ010000042.1"/>
</dbReference>
<dbReference type="PROSITE" id="PS51625">
    <property type="entry name" value="SAM_MT_TRMB"/>
    <property type="match status" value="1"/>
</dbReference>
<evidence type="ECO:0000256" key="2">
    <source>
        <dbReference type="ARBA" id="ARBA00003015"/>
    </source>
</evidence>
<dbReference type="InterPro" id="IPR029063">
    <property type="entry name" value="SAM-dependent_MTases_sf"/>
</dbReference>
<proteinExistence type="inferred from homology"/>
<comment type="similarity">
    <text evidence="7">Belongs to the class I-like SAM-binding methyltransferase superfamily. TrmB family.</text>
</comment>
<dbReference type="GeneID" id="28663072"/>
<dbReference type="Proteomes" id="UP000066049">
    <property type="component" value="Chromosome"/>
</dbReference>
<evidence type="ECO:0000256" key="6">
    <source>
        <dbReference type="ARBA" id="ARBA00022694"/>
    </source>
</evidence>
<evidence type="ECO:0000256" key="7">
    <source>
        <dbReference type="HAMAP-Rule" id="MF_01057"/>
    </source>
</evidence>
<dbReference type="PANTHER" id="PTHR23417:SF14">
    <property type="entry name" value="PENTACOTRIPEPTIDE-REPEAT REGION OF PRORP DOMAIN-CONTAINING PROTEIN"/>
    <property type="match status" value="1"/>
</dbReference>
<gene>
    <name evidence="8" type="primary">trmI</name>
    <name evidence="7" type="synonym">trmB</name>
    <name evidence="8" type="ORF">CCON33237_1393</name>
</gene>
<comment type="pathway">
    <text evidence="7">tRNA modification; N(7)-methylguanine-tRNA biosynthesis.</text>
</comment>
<dbReference type="KEGG" id="ccoc:CCON33237_1393"/>
<feature type="binding site" evidence="7">
    <location>
        <position position="128"/>
    </location>
    <ligand>
        <name>S-adenosyl-L-methionine</name>
        <dbReference type="ChEBI" id="CHEBI:59789"/>
    </ligand>
</feature>
<name>A0A0M4SCC1_9BACT</name>
<dbReference type="GO" id="GO:0008176">
    <property type="term" value="F:tRNA (guanine(46)-N7)-methyltransferase activity"/>
    <property type="evidence" value="ECO:0007669"/>
    <property type="project" value="UniProtKB-UniRule"/>
</dbReference>
<keyword evidence="6 7" id="KW-0819">tRNA processing</keyword>
<dbReference type="EC" id="2.1.1.33" evidence="7"/>
<dbReference type="InterPro" id="IPR055361">
    <property type="entry name" value="tRNA_methyltr_TrmB_bact"/>
</dbReference>
<evidence type="ECO:0000256" key="1">
    <source>
        <dbReference type="ARBA" id="ARBA00000142"/>
    </source>
</evidence>
<evidence type="ECO:0000256" key="5">
    <source>
        <dbReference type="ARBA" id="ARBA00022691"/>
    </source>
</evidence>
<feature type="binding site" evidence="7">
    <location>
        <position position="153"/>
    </location>
    <ligand>
        <name>S-adenosyl-L-methionine</name>
        <dbReference type="ChEBI" id="CHEBI:59789"/>
    </ligand>
</feature>
<evidence type="ECO:0000313" key="8">
    <source>
        <dbReference type="EMBL" id="ALF48047.1"/>
    </source>
</evidence>
<comment type="function">
    <text evidence="2 7">Catalyzes the formation of N(7)-methylguanine at position 46 (m7G46) in tRNA.</text>
</comment>
<keyword evidence="4 7" id="KW-0808">Transferase</keyword>
<dbReference type="PANTHER" id="PTHR23417">
    <property type="entry name" value="3-DEOXY-D-MANNO-OCTULOSONIC-ACID TRANSFERASE/TRNA GUANINE-N 7 - -METHYLTRANSFERASE"/>
    <property type="match status" value="1"/>
</dbReference>
<dbReference type="GO" id="GO:0043527">
    <property type="term" value="C:tRNA methyltransferase complex"/>
    <property type="evidence" value="ECO:0007669"/>
    <property type="project" value="TreeGrafter"/>
</dbReference>
<dbReference type="SUPFAM" id="SSF53335">
    <property type="entry name" value="S-adenosyl-L-methionine-dependent methyltransferases"/>
    <property type="match status" value="1"/>
</dbReference>
<dbReference type="UniPathway" id="UPA00989"/>
<dbReference type="HAMAP" id="MF_01057">
    <property type="entry name" value="tRNA_methyltr_TrmB"/>
    <property type="match status" value="1"/>
</dbReference>
<dbReference type="NCBIfam" id="NF010719">
    <property type="entry name" value="PRK14121.1"/>
    <property type="match status" value="1"/>
</dbReference>
<dbReference type="Gene3D" id="3.40.50.150">
    <property type="entry name" value="Vaccinia Virus protein VP39"/>
    <property type="match status" value="1"/>
</dbReference>
<dbReference type="PATRIC" id="fig|199.248.peg.1439"/>
<organism evidence="8 9">
    <name type="scientific">Campylobacter concisus</name>
    <dbReference type="NCBI Taxonomy" id="199"/>
    <lineage>
        <taxon>Bacteria</taxon>
        <taxon>Pseudomonadati</taxon>
        <taxon>Campylobacterota</taxon>
        <taxon>Epsilonproteobacteria</taxon>
        <taxon>Campylobacterales</taxon>
        <taxon>Campylobacteraceae</taxon>
        <taxon>Campylobacter</taxon>
    </lineage>
</organism>
<comment type="catalytic activity">
    <reaction evidence="1 7">
        <text>guanosine(46) in tRNA + S-adenosyl-L-methionine = N(7)-methylguanosine(46) in tRNA + S-adenosyl-L-homocysteine</text>
        <dbReference type="Rhea" id="RHEA:42708"/>
        <dbReference type="Rhea" id="RHEA-COMP:10188"/>
        <dbReference type="Rhea" id="RHEA-COMP:10189"/>
        <dbReference type="ChEBI" id="CHEBI:57856"/>
        <dbReference type="ChEBI" id="CHEBI:59789"/>
        <dbReference type="ChEBI" id="CHEBI:74269"/>
        <dbReference type="ChEBI" id="CHEBI:74480"/>
        <dbReference type="EC" id="2.1.1.33"/>
    </reaction>
</comment>
<evidence type="ECO:0000256" key="4">
    <source>
        <dbReference type="ARBA" id="ARBA00022679"/>
    </source>
</evidence>
<comment type="caution">
    <text evidence="7">Lacks conserved residue(s) required for the propagation of feature annotation.</text>
</comment>
<feature type="binding site" evidence="7">
    <location>
        <position position="236"/>
    </location>
    <ligand>
        <name>substrate</name>
    </ligand>
</feature>
<protein>
    <recommendedName>
        <fullName evidence="7">tRNA (guanine-N(7)-)-methyltransferase</fullName>
        <ecNumber evidence="7">2.1.1.33</ecNumber>
    </recommendedName>
    <alternativeName>
        <fullName evidence="7">tRNA (guanine(46)-N(7))-methyltransferase</fullName>
    </alternativeName>
    <alternativeName>
        <fullName evidence="7">tRNA(m7G46)-methyltransferase</fullName>
    </alternativeName>
</protein>
<accession>A0A0M4SCC1</accession>
<dbReference type="NCBIfam" id="TIGR00091">
    <property type="entry name" value="tRNA (guanosine(46)-N7)-methyltransferase TrmB"/>
    <property type="match status" value="1"/>
</dbReference>
<dbReference type="AlphaFoldDB" id="A0A0M4SCC1"/>
<reference evidence="9" key="1">
    <citation type="submission" date="2015-08" db="EMBL/GenBank/DDBJ databases">
        <title>Comparative genomics of the Campylobacter concisus group.</title>
        <authorList>
            <person name="Miller W.G."/>
            <person name="Yee E."/>
            <person name="Chapman M.H."/>
            <person name="Huynh S."/>
            <person name="Bono J.L."/>
            <person name="On S.L.W."/>
            <person name="St Leger J."/>
            <person name="Foster G."/>
            <person name="Parker C.T."/>
        </authorList>
    </citation>
    <scope>NUCLEOTIDE SEQUENCE [LARGE SCALE GENOMIC DNA]</scope>
    <source>
        <strain evidence="9">ATCC 33237</strain>
    </source>
</reference>
<evidence type="ECO:0000256" key="3">
    <source>
        <dbReference type="ARBA" id="ARBA00022603"/>
    </source>
</evidence>
<sequence>MPNFITSSLKDISFPFGNDKVKFLWQANGRNEKLIYTKNEEEGFFLVVKDGKNGIVVKGEKLTKPAKVGLLQEALELFKEQSCNGIISQAFAVKKTNLTKKVSEILSLEEFAPAFSELKDKFKEIFIEIGFGSGRHLLYQAKNNPKALVIGIEVYKPSIEQVAKLAKANGLENVRLINTDARLLLSLVGSNLVDRVFLHFPVPWDKAEHRRVVSTAFALECERILKVGGKFELRSDSKEYCDFSLSKFLEPANSKIEAFKNRNLEVTSKYEDRWRRQDKDIYDVIYTCEVKSDESLLAGDFSFKEKTSVKNIIKNFKNFIIKKEDYFLHFEEIYIINEDEILLKVAFGAFNKPEQCFIKISDEKSEYFIRKPILIRENLAAHELLKEYLADARDN</sequence>